<dbReference type="InParanoid" id="A0A6P8HU24"/>
<dbReference type="PANTHER" id="PTHR31545:SF5">
    <property type="entry name" value="SPEEDY PROTEIN A"/>
    <property type="match status" value="1"/>
</dbReference>
<reference evidence="5" key="1">
    <citation type="submission" date="2025-08" db="UniProtKB">
        <authorList>
            <consortium name="RefSeq"/>
        </authorList>
    </citation>
    <scope>IDENTIFICATION</scope>
    <source>
        <tissue evidence="5">Tentacle</tissue>
    </source>
</reference>
<proteinExistence type="inferred from homology"/>
<name>A0A6P8HU24_ACTTE</name>
<dbReference type="Proteomes" id="UP000515163">
    <property type="component" value="Unplaced"/>
</dbReference>
<protein>
    <submittedName>
        <fullName evidence="5">Speedy protein A-like</fullName>
    </submittedName>
</protein>
<keyword evidence="4" id="KW-1185">Reference proteome</keyword>
<evidence type="ECO:0000313" key="5">
    <source>
        <dbReference type="RefSeq" id="XP_031559894.1"/>
    </source>
</evidence>
<dbReference type="AlphaFoldDB" id="A0A6P8HU24"/>
<evidence type="ECO:0000256" key="1">
    <source>
        <dbReference type="ARBA" id="ARBA00010932"/>
    </source>
</evidence>
<dbReference type="OrthoDB" id="9442170at2759"/>
<dbReference type="KEGG" id="aten:116296081"/>
<gene>
    <name evidence="5" type="primary">LOC116296081</name>
</gene>
<feature type="compositionally biased region" description="Low complexity" evidence="3">
    <location>
        <begin position="348"/>
        <end position="365"/>
    </location>
</feature>
<dbReference type="RefSeq" id="XP_031559894.1">
    <property type="nucleotide sequence ID" value="XM_031704034.1"/>
</dbReference>
<dbReference type="GeneID" id="116296081"/>
<accession>A0A6P8HU24</accession>
<dbReference type="FunCoup" id="A0A6P8HU24">
    <property type="interactions" value="855"/>
</dbReference>
<feature type="region of interest" description="Disordered" evidence="3">
    <location>
        <begin position="308"/>
        <end position="371"/>
    </location>
</feature>
<dbReference type="GO" id="GO:0019901">
    <property type="term" value="F:protein kinase binding"/>
    <property type="evidence" value="ECO:0007669"/>
    <property type="project" value="InterPro"/>
</dbReference>
<dbReference type="PANTHER" id="PTHR31545">
    <property type="entry name" value="SEEDY PROTEIN A/C FAMILY MEMBER"/>
    <property type="match status" value="1"/>
</dbReference>
<feature type="compositionally biased region" description="Low complexity" evidence="3">
    <location>
        <begin position="314"/>
        <end position="330"/>
    </location>
</feature>
<dbReference type="Pfam" id="PF11357">
    <property type="entry name" value="Spy1"/>
    <property type="match status" value="1"/>
</dbReference>
<sequence>MCELPVVGSFSRHGSCWLSSRFFPREIVAVEADAESPSNNKKRRELQISSSSLTLSMLTEGYKRNKTHSTQDNTTLFPPRLFQNVMGGQFSAKSKPESDSSGDIASEKYSCLSSRVSNDNINKETIQSDSSKRRRSIAEVSEYKNSGVEKIPRKKLKISMLYEDYETRNSYMAAFFKLLDDDIIQDFLWMDGCAKISDKYLLSMVYTYFRRGKLQRREFNRLNFFVALYLANDMEEDEEDDKYDIFPWALGKRWRELYPQFLVRRDILWKKMEYRAVVSRQTCEEVMMIVPDHPIWWRSRRPHHGGAWRDNSISDVDPSSSPRGPGSSPVICSKCRVPHSKQNDTPTSTSDYSSQSSSESSGFSSFDMEWS</sequence>
<organism evidence="4 5">
    <name type="scientific">Actinia tenebrosa</name>
    <name type="common">Australian red waratah sea anemone</name>
    <dbReference type="NCBI Taxonomy" id="6105"/>
    <lineage>
        <taxon>Eukaryota</taxon>
        <taxon>Metazoa</taxon>
        <taxon>Cnidaria</taxon>
        <taxon>Anthozoa</taxon>
        <taxon>Hexacorallia</taxon>
        <taxon>Actiniaria</taxon>
        <taxon>Actiniidae</taxon>
        <taxon>Actinia</taxon>
    </lineage>
</organism>
<comment type="similarity">
    <text evidence="1">Belongs to the Speedy/Ringo family.</text>
</comment>
<evidence type="ECO:0000256" key="3">
    <source>
        <dbReference type="SAM" id="MobiDB-lite"/>
    </source>
</evidence>
<dbReference type="InterPro" id="IPR020984">
    <property type="entry name" value="Speedy"/>
</dbReference>
<evidence type="ECO:0000256" key="2">
    <source>
        <dbReference type="ARBA" id="ARBA00023306"/>
    </source>
</evidence>
<evidence type="ECO:0000313" key="4">
    <source>
        <dbReference type="Proteomes" id="UP000515163"/>
    </source>
</evidence>
<dbReference type="InterPro" id="IPR052316">
    <property type="entry name" value="Speedy-Ringo_regulator"/>
</dbReference>
<keyword evidence="2" id="KW-0131">Cell cycle</keyword>